<dbReference type="Proteomes" id="UP001163823">
    <property type="component" value="Chromosome 4"/>
</dbReference>
<evidence type="ECO:0000313" key="3">
    <source>
        <dbReference type="EMBL" id="KAJ7973004.1"/>
    </source>
</evidence>
<sequence length="202" mass="21937">MTTTTQSAFSATSVAVLLLAMLVIASATDYGYNGPKPEAIDNKLLPTSLPNKYVSVIQGKDKLLPTTVGIQGLVLCKSGPKYFPLEGAVARISCLAVNEHGYERAPFSILSPATDNKGYFFTTLSKLSFPKIGEKYNKIIECKVFVESSPLKTCKNPNNVNKGIKGALLSSYRILIDKKIKLYSVGPFFYTSEVPKPVPVGY</sequence>
<dbReference type="KEGG" id="qsa:O6P43_010813"/>
<proteinExistence type="predicted"/>
<accession>A0AAD7Q1B0</accession>
<dbReference type="AlphaFoldDB" id="A0AAD7Q1B0"/>
<dbReference type="EMBL" id="JARAOO010000004">
    <property type="protein sequence ID" value="KAJ7973004.1"/>
    <property type="molecule type" value="Genomic_DNA"/>
</dbReference>
<evidence type="ECO:0000256" key="2">
    <source>
        <dbReference type="SAM" id="SignalP"/>
    </source>
</evidence>
<dbReference type="PANTHER" id="PTHR33470">
    <property type="entry name" value="OS01G0164075 PROTEIN"/>
    <property type="match status" value="1"/>
</dbReference>
<feature type="chain" id="PRO_5042119765" evidence="2">
    <location>
        <begin position="28"/>
        <end position="202"/>
    </location>
</feature>
<dbReference type="GO" id="GO:0009723">
    <property type="term" value="P:response to ethylene"/>
    <property type="evidence" value="ECO:0007669"/>
    <property type="project" value="TreeGrafter"/>
</dbReference>
<keyword evidence="4" id="KW-1185">Reference proteome</keyword>
<gene>
    <name evidence="3" type="ORF">O6P43_010813</name>
</gene>
<keyword evidence="1 2" id="KW-0732">Signal</keyword>
<dbReference type="GO" id="GO:0071944">
    <property type="term" value="C:cell periphery"/>
    <property type="evidence" value="ECO:0007669"/>
    <property type="project" value="TreeGrafter"/>
</dbReference>
<reference evidence="3" key="1">
    <citation type="journal article" date="2023" name="Science">
        <title>Elucidation of the pathway for biosynthesis of saponin adjuvants from the soapbark tree.</title>
        <authorList>
            <person name="Reed J."/>
            <person name="Orme A."/>
            <person name="El-Demerdash A."/>
            <person name="Owen C."/>
            <person name="Martin L.B.B."/>
            <person name="Misra R.C."/>
            <person name="Kikuchi S."/>
            <person name="Rejzek M."/>
            <person name="Martin A.C."/>
            <person name="Harkess A."/>
            <person name="Leebens-Mack J."/>
            <person name="Louveau T."/>
            <person name="Stephenson M.J."/>
            <person name="Osbourn A."/>
        </authorList>
    </citation>
    <scope>NUCLEOTIDE SEQUENCE</scope>
    <source>
        <strain evidence="3">S10</strain>
    </source>
</reference>
<comment type="caution">
    <text evidence="3">The sequence shown here is derived from an EMBL/GenBank/DDBJ whole genome shotgun (WGS) entry which is preliminary data.</text>
</comment>
<feature type="signal peptide" evidence="2">
    <location>
        <begin position="1"/>
        <end position="27"/>
    </location>
</feature>
<evidence type="ECO:0000256" key="1">
    <source>
        <dbReference type="ARBA" id="ARBA00022729"/>
    </source>
</evidence>
<protein>
    <submittedName>
        <fullName evidence="3">Pollen Ole e 1 allergen/extensin</fullName>
    </submittedName>
</protein>
<name>A0AAD7Q1B0_QUISA</name>
<dbReference type="PANTHER" id="PTHR33470:SF40">
    <property type="entry name" value="PROTEIN SEED AND ROOT HAIR PROTECTIVE PROTEIN"/>
    <property type="match status" value="1"/>
</dbReference>
<dbReference type="Pfam" id="PF01190">
    <property type="entry name" value="Pollen_Ole_e_1"/>
    <property type="match status" value="1"/>
</dbReference>
<evidence type="ECO:0000313" key="4">
    <source>
        <dbReference type="Proteomes" id="UP001163823"/>
    </source>
</evidence>
<organism evidence="3 4">
    <name type="scientific">Quillaja saponaria</name>
    <name type="common">Soap bark tree</name>
    <dbReference type="NCBI Taxonomy" id="32244"/>
    <lineage>
        <taxon>Eukaryota</taxon>
        <taxon>Viridiplantae</taxon>
        <taxon>Streptophyta</taxon>
        <taxon>Embryophyta</taxon>
        <taxon>Tracheophyta</taxon>
        <taxon>Spermatophyta</taxon>
        <taxon>Magnoliopsida</taxon>
        <taxon>eudicotyledons</taxon>
        <taxon>Gunneridae</taxon>
        <taxon>Pentapetalae</taxon>
        <taxon>rosids</taxon>
        <taxon>fabids</taxon>
        <taxon>Fabales</taxon>
        <taxon>Quillajaceae</taxon>
        <taxon>Quillaja</taxon>
    </lineage>
</organism>